<protein>
    <submittedName>
        <fullName evidence="1">Uncharacterized protein</fullName>
    </submittedName>
</protein>
<dbReference type="EMBL" id="SDOX01000007">
    <property type="protein sequence ID" value="TFJ86725.1"/>
    <property type="molecule type" value="Genomic_DNA"/>
</dbReference>
<dbReference type="AlphaFoldDB" id="A0A4D9DB94"/>
<accession>A0A4D9DB94</accession>
<reference evidence="1 2" key="1">
    <citation type="submission" date="2019-01" db="EMBL/GenBank/DDBJ databases">
        <title>Nuclear Genome Assembly of the Microalgal Biofuel strain Nannochloropsis salina CCMP1776.</title>
        <authorList>
            <person name="Hovde B."/>
        </authorList>
    </citation>
    <scope>NUCLEOTIDE SEQUENCE [LARGE SCALE GENOMIC DNA]</scope>
    <source>
        <strain evidence="1 2">CCMP1776</strain>
    </source>
</reference>
<dbReference type="OrthoDB" id="1334205at2759"/>
<sequence length="225" mass="25128">MFVMAGTVLPTLDPTVSSMSEEEGGREGGRRTYGGMRHVLHLWAWMDDEWRASSGSQWDGGNYHVRPLLPSAPSSPGITLLCTFLPPHLHDSPPFTTFILQLTRPKPSREKGGTEKKWRVKEVRRLMSGEGVEGEGVTVVRKVEGSRGGSGWEEVVKVRERGGFGKDEVEDLWTEDEGQGVFWLRVTSSAMEKGRKGDAEAVRVLVTLYDEDWHVEGENVSESMR</sequence>
<evidence type="ECO:0000313" key="1">
    <source>
        <dbReference type="EMBL" id="TFJ86725.1"/>
    </source>
</evidence>
<dbReference type="Proteomes" id="UP000355283">
    <property type="component" value="Unassembled WGS sequence"/>
</dbReference>
<organism evidence="1 2">
    <name type="scientific">Nannochloropsis salina CCMP1776</name>
    <dbReference type="NCBI Taxonomy" id="1027361"/>
    <lineage>
        <taxon>Eukaryota</taxon>
        <taxon>Sar</taxon>
        <taxon>Stramenopiles</taxon>
        <taxon>Ochrophyta</taxon>
        <taxon>Eustigmatophyceae</taxon>
        <taxon>Eustigmatales</taxon>
        <taxon>Monodopsidaceae</taxon>
        <taxon>Microchloropsis</taxon>
        <taxon>Microchloropsis salina</taxon>
    </lineage>
</organism>
<gene>
    <name evidence="1" type="ORF">NSK_001813</name>
</gene>
<keyword evidence="2" id="KW-1185">Reference proteome</keyword>
<evidence type="ECO:0000313" key="2">
    <source>
        <dbReference type="Proteomes" id="UP000355283"/>
    </source>
</evidence>
<name>A0A4D9DB94_9STRA</name>
<proteinExistence type="predicted"/>
<comment type="caution">
    <text evidence="1">The sequence shown here is derived from an EMBL/GenBank/DDBJ whole genome shotgun (WGS) entry which is preliminary data.</text>
</comment>